<accession>A0A0H3DN33</accession>
<protein>
    <submittedName>
        <fullName evidence="2">Uncharacterized protein</fullName>
    </submittedName>
</protein>
<dbReference type="GeneID" id="66609007"/>
<dbReference type="eggNOG" id="ENOG5030NBX">
    <property type="taxonomic scope" value="Bacteria"/>
</dbReference>
<dbReference type="InterPro" id="IPR054979">
    <property type="entry name" value="MPN337"/>
</dbReference>
<dbReference type="NCBIfam" id="NF045749">
    <property type="entry name" value="MPN337"/>
    <property type="match status" value="1"/>
</dbReference>
<dbReference type="AlphaFoldDB" id="A0A0H3DN33"/>
<dbReference type="KEGG" id="mpj:MPNE_0391"/>
<dbReference type="PATRIC" id="fig|722438.3.peg.376"/>
<dbReference type="HOGENOM" id="CLU_440630_0_0_14"/>
<evidence type="ECO:0000256" key="1">
    <source>
        <dbReference type="SAM" id="Phobius"/>
    </source>
</evidence>
<dbReference type="NCBIfam" id="NF045750">
    <property type="entry name" value="MPN338"/>
    <property type="match status" value="1"/>
</dbReference>
<organism evidence="2 3">
    <name type="scientific">Mycoplasmoides pneumoniae (strain ATCC 15531 / DSM 23978 / CIP 103766 / NBRC 14401 / NCTC 10119 / FH)</name>
    <name type="common">Mycoplasma pneumoniae</name>
    <dbReference type="NCBI Taxonomy" id="722438"/>
    <lineage>
        <taxon>Bacteria</taxon>
        <taxon>Bacillati</taxon>
        <taxon>Mycoplasmatota</taxon>
        <taxon>Mycoplasmoidales</taxon>
        <taxon>Mycoplasmoidaceae</taxon>
        <taxon>Mycoplasmoides</taxon>
    </lineage>
</organism>
<reference evidence="2 3" key="1">
    <citation type="journal article" date="2010" name="Appl. Environ. Microbiol.">
        <title>Targeted chromosomal knockouts in Mycoplasma pneumoniae.</title>
        <authorList>
            <person name="Krishnakumar R."/>
            <person name="Assad-Garcia N."/>
            <person name="Benders G.A."/>
            <person name="Phan Q."/>
            <person name="Montague M.G."/>
            <person name="Glass J.I."/>
        </authorList>
    </citation>
    <scope>NUCLEOTIDE SEQUENCE [LARGE SCALE GENOMIC DNA]</scope>
    <source>
        <strain evidence="3">ATCC 15531 / DSM 22911 / NBRC 14401 / NCTC 10119 / FH</strain>
    </source>
</reference>
<dbReference type="STRING" id="722438.F539_01890"/>
<gene>
    <name evidence="2" type="ordered locus">MPNE_0391</name>
</gene>
<sequence>MVKKELEIYNLYTFQIDLDKKLLFEKADNQQNYSKIRARYFKNSARNQQAVFLNKNLIKNTFNKALLNFSDFLSGSGVESIFKQVIDDQPEVLNYLKQVKKEDSCDGHSEASQLVFNVVINPKNTLANFFEELTIYLHFNEENSTVVGSFSLKWNIKRADLFSETKNIAINNLIHTFCKNNLNEVSFIQIIKCFAKTLINKQGQIVLESCAFKQKWQNIVEQKYPFSTIHKNLKIVNSDFFDAFFVILLLICHLNNNLLWLCEKTEHFEWKLNSKISNFKEDNTEVYLSKMLLFLKDWYFENQAVTNEDIEKVDEVEDIGKLVEKYSANQPQKLSSNSTVYVFEPDKKQCFLKNDDFFNTNEAKLLFLITMQPNVFGLDDTAIANDLNLREIGDFFKEIDFTDSDVLNDFQQQKETLLVRRTFNQLLFMNSNTDVLSIVNNKFKSAIHNIVWTITYSKAIMLKAFDYSKIFEQNRTNDPSLLRSNLNSINRLRYLSEYFRTASVKYDQLYTKVKEYMQLDQFLVDMINQVNHEDEIFGKYKERVYLSLGIVTAVVFGIIEFFNCVWTVLTVSQQTAEKSLADPRNTVIIGIGTILVLTLLITILTFMTRRLYLFEFNKKHK</sequence>
<keyword evidence="1" id="KW-0472">Membrane</keyword>
<keyword evidence="1" id="KW-0812">Transmembrane</keyword>
<feature type="transmembrane region" description="Helical" evidence="1">
    <location>
        <begin position="544"/>
        <end position="568"/>
    </location>
</feature>
<dbReference type="PaxDb" id="722438-MPNE_0391"/>
<keyword evidence="1" id="KW-1133">Transmembrane helix</keyword>
<evidence type="ECO:0000313" key="2">
    <source>
        <dbReference type="EMBL" id="ADK87132.1"/>
    </source>
</evidence>
<evidence type="ECO:0000313" key="3">
    <source>
        <dbReference type="Proteomes" id="UP000007756"/>
    </source>
</evidence>
<dbReference type="Proteomes" id="UP000007756">
    <property type="component" value="Chromosome"/>
</dbReference>
<dbReference type="EMBL" id="CP002077">
    <property type="protein sequence ID" value="ADK87132.1"/>
    <property type="molecule type" value="Genomic_DNA"/>
</dbReference>
<name>A0A0H3DN33_MYCPB</name>
<dbReference type="RefSeq" id="WP_014325469.1">
    <property type="nucleotide sequence ID" value="NZ_CP010546.1"/>
</dbReference>
<feature type="transmembrane region" description="Helical" evidence="1">
    <location>
        <begin position="588"/>
        <end position="612"/>
    </location>
</feature>
<proteinExistence type="predicted"/>